<gene>
    <name evidence="1" type="ORF">pVco5_042</name>
</gene>
<reference evidence="1 2" key="1">
    <citation type="submission" date="2017-02" db="EMBL/GenBank/DDBJ databases">
        <title>Comeplete genome sequence of Bacteriophage pVco-5, that infects Vibrio corallilyticus.</title>
        <authorList>
            <person name="Kim H.J."/>
            <person name="Park S.C."/>
        </authorList>
    </citation>
    <scope>NUCLEOTIDE SEQUENCE [LARGE SCALE GENOMIC DNA]</scope>
</reference>
<accession>A0A1W6JUU6</accession>
<evidence type="ECO:0000313" key="1">
    <source>
        <dbReference type="EMBL" id="ARM71030.1"/>
    </source>
</evidence>
<keyword evidence="2" id="KW-1185">Reference proteome</keyword>
<evidence type="ECO:0000313" key="2">
    <source>
        <dbReference type="Proteomes" id="UP000225564"/>
    </source>
</evidence>
<protein>
    <submittedName>
        <fullName evidence="1">Uncharacterized protein</fullName>
    </submittedName>
</protein>
<dbReference type="EMBL" id="KY612839">
    <property type="protein sequence ID" value="ARM71030.1"/>
    <property type="molecule type" value="Genomic_DNA"/>
</dbReference>
<proteinExistence type="predicted"/>
<organism evidence="1 2">
    <name type="scientific">Vibrio phage pVco-5</name>
    <dbReference type="NCBI Taxonomy" id="1965485"/>
    <lineage>
        <taxon>Viruses</taxon>
        <taxon>Duplodnaviria</taxon>
        <taxon>Heunggongvirae</taxon>
        <taxon>Uroviricota</taxon>
        <taxon>Caudoviricetes</taxon>
        <taxon>Schitoviridae</taxon>
        <taxon>Vicoquintavirus</taxon>
        <taxon>Vicoquintavirus Pvco5</taxon>
    </lineage>
</organism>
<sequence length="55" mass="6608">MQLISTFVWEDDIHGRPKLNYRNEGVYLNSIVGLKRRMGGRPYKIHRTRKYLSRS</sequence>
<name>A0A1W6JUU6_9CAUD</name>
<dbReference type="Proteomes" id="UP000225564">
    <property type="component" value="Segment"/>
</dbReference>